<comment type="subcellular location">
    <subcellularLocation>
        <location evidence="1">Membrane</location>
        <topology evidence="1">Multi-pass membrane protein</topology>
    </subcellularLocation>
</comment>
<keyword evidence="8" id="KW-1185">Reference proteome</keyword>
<comment type="similarity">
    <text evidence="2 6">Belongs to the peroxisomal membrane protein PXMP2/4 family.</text>
</comment>
<accession>A0AAW0S4T5</accession>
<dbReference type="PANTHER" id="PTHR11266:SF113">
    <property type="entry name" value="MEMBRANE PROTEIN, MPV17_PMP22 FAMILY, PUTATIVE (AFU_ORTHOLOGUE AFUA_1G13840)-RELATED"/>
    <property type="match status" value="1"/>
</dbReference>
<comment type="caution">
    <text evidence="7">The sequence shown here is derived from an EMBL/GenBank/DDBJ whole genome shotgun (WGS) entry which is preliminary data.</text>
</comment>
<evidence type="ECO:0000256" key="2">
    <source>
        <dbReference type="ARBA" id="ARBA00006824"/>
    </source>
</evidence>
<dbReference type="InterPro" id="IPR007248">
    <property type="entry name" value="Mpv17_PMP22"/>
</dbReference>
<reference evidence="7 8" key="1">
    <citation type="submission" date="2020-02" db="EMBL/GenBank/DDBJ databases">
        <title>Comparative genomics of the hypocrealean fungal genus Beauvera.</title>
        <authorList>
            <person name="Showalter D.N."/>
            <person name="Bushley K.E."/>
            <person name="Rehner S.A."/>
        </authorList>
    </citation>
    <scope>NUCLEOTIDE SEQUENCE [LARGE SCALE GENOMIC DNA]</scope>
    <source>
        <strain evidence="7 8">ARSEF4384</strain>
    </source>
</reference>
<dbReference type="GO" id="GO:0005739">
    <property type="term" value="C:mitochondrion"/>
    <property type="evidence" value="ECO:0007669"/>
    <property type="project" value="TreeGrafter"/>
</dbReference>
<proteinExistence type="inferred from homology"/>
<evidence type="ECO:0000256" key="1">
    <source>
        <dbReference type="ARBA" id="ARBA00004141"/>
    </source>
</evidence>
<gene>
    <name evidence="7" type="ORF">G3M48_006910</name>
</gene>
<evidence type="ECO:0000313" key="8">
    <source>
        <dbReference type="Proteomes" id="UP001397290"/>
    </source>
</evidence>
<name>A0AAW0S4T5_9HYPO</name>
<evidence type="ECO:0000256" key="4">
    <source>
        <dbReference type="ARBA" id="ARBA00022989"/>
    </source>
</evidence>
<sequence>MRLLFEAYGKAQARRPYATQIGTSIAIWLCGDLSAQLLLPPEPVKHESWSKRLEAQKYDPWRTARHLTVGIVASIPSYKWQVANYPFKLSSNALTASYRFMFLHGQFNFASTAASLATKVLVQQAIYTPIFNTYFFAAQSLLSGASVEDMVMRLQLVLPMSIVNGWKVWSVVALISFMYVPAQFRGAFSGCVAV</sequence>
<organism evidence="7 8">
    <name type="scientific">Beauveria asiatica</name>
    <dbReference type="NCBI Taxonomy" id="1069075"/>
    <lineage>
        <taxon>Eukaryota</taxon>
        <taxon>Fungi</taxon>
        <taxon>Dikarya</taxon>
        <taxon>Ascomycota</taxon>
        <taxon>Pezizomycotina</taxon>
        <taxon>Sordariomycetes</taxon>
        <taxon>Hypocreomycetidae</taxon>
        <taxon>Hypocreales</taxon>
        <taxon>Cordycipitaceae</taxon>
        <taxon>Beauveria</taxon>
    </lineage>
</organism>
<dbReference type="Proteomes" id="UP001397290">
    <property type="component" value="Unassembled WGS sequence"/>
</dbReference>
<dbReference type="PANTHER" id="PTHR11266">
    <property type="entry name" value="PEROXISOMAL MEMBRANE PROTEIN 2, PXMP2 MPV17"/>
    <property type="match status" value="1"/>
</dbReference>
<evidence type="ECO:0000313" key="7">
    <source>
        <dbReference type="EMBL" id="KAK8149450.1"/>
    </source>
</evidence>
<keyword evidence="5" id="KW-0472">Membrane</keyword>
<protein>
    <submittedName>
        <fullName evidence="7">Uncharacterized protein</fullName>
    </submittedName>
</protein>
<dbReference type="AlphaFoldDB" id="A0AAW0S4T5"/>
<dbReference type="EMBL" id="JAAHCF010000048">
    <property type="protein sequence ID" value="KAK8149450.1"/>
    <property type="molecule type" value="Genomic_DNA"/>
</dbReference>
<keyword evidence="4" id="KW-1133">Transmembrane helix</keyword>
<keyword evidence="3" id="KW-0812">Transmembrane</keyword>
<dbReference type="Pfam" id="PF04117">
    <property type="entry name" value="Mpv17_PMP22"/>
    <property type="match status" value="1"/>
</dbReference>
<evidence type="ECO:0000256" key="5">
    <source>
        <dbReference type="ARBA" id="ARBA00023136"/>
    </source>
</evidence>
<evidence type="ECO:0000256" key="6">
    <source>
        <dbReference type="RuleBase" id="RU363053"/>
    </source>
</evidence>
<dbReference type="GO" id="GO:0016020">
    <property type="term" value="C:membrane"/>
    <property type="evidence" value="ECO:0007669"/>
    <property type="project" value="UniProtKB-SubCell"/>
</dbReference>
<evidence type="ECO:0000256" key="3">
    <source>
        <dbReference type="ARBA" id="ARBA00022692"/>
    </source>
</evidence>